<dbReference type="OrthoDB" id="9815782at2"/>
<keyword evidence="2" id="KW-1185">Reference proteome</keyword>
<proteinExistence type="predicted"/>
<gene>
    <name evidence="1" type="ORF">Pla163_10890</name>
</gene>
<organism evidence="1 2">
    <name type="scientific">Rohdeia mirabilis</name>
    <dbReference type="NCBI Taxonomy" id="2528008"/>
    <lineage>
        <taxon>Bacteria</taxon>
        <taxon>Pseudomonadati</taxon>
        <taxon>Planctomycetota</taxon>
        <taxon>Planctomycetia</taxon>
        <taxon>Planctomycetia incertae sedis</taxon>
        <taxon>Rohdeia</taxon>
    </lineage>
</organism>
<evidence type="ECO:0000313" key="2">
    <source>
        <dbReference type="Proteomes" id="UP000319342"/>
    </source>
</evidence>
<dbReference type="RefSeq" id="WP_145184709.1">
    <property type="nucleotide sequence ID" value="NZ_CP036290.1"/>
</dbReference>
<reference evidence="1 2" key="1">
    <citation type="submission" date="2019-02" db="EMBL/GenBank/DDBJ databases">
        <title>Deep-cultivation of Planctomycetes and their phenomic and genomic characterization uncovers novel biology.</title>
        <authorList>
            <person name="Wiegand S."/>
            <person name="Jogler M."/>
            <person name="Boedeker C."/>
            <person name="Pinto D."/>
            <person name="Vollmers J."/>
            <person name="Rivas-Marin E."/>
            <person name="Kohn T."/>
            <person name="Peeters S.H."/>
            <person name="Heuer A."/>
            <person name="Rast P."/>
            <person name="Oberbeckmann S."/>
            <person name="Bunk B."/>
            <person name="Jeske O."/>
            <person name="Meyerdierks A."/>
            <person name="Storesund J.E."/>
            <person name="Kallscheuer N."/>
            <person name="Luecker S."/>
            <person name="Lage O.M."/>
            <person name="Pohl T."/>
            <person name="Merkel B.J."/>
            <person name="Hornburger P."/>
            <person name="Mueller R.-W."/>
            <person name="Bruemmer F."/>
            <person name="Labrenz M."/>
            <person name="Spormann A.M."/>
            <person name="Op den Camp H."/>
            <person name="Overmann J."/>
            <person name="Amann R."/>
            <person name="Jetten M.S.M."/>
            <person name="Mascher T."/>
            <person name="Medema M.H."/>
            <person name="Devos D.P."/>
            <person name="Kaster A.-K."/>
            <person name="Ovreas L."/>
            <person name="Rohde M."/>
            <person name="Galperin M.Y."/>
            <person name="Jogler C."/>
        </authorList>
    </citation>
    <scope>NUCLEOTIDE SEQUENCE [LARGE SCALE GENOMIC DNA]</scope>
    <source>
        <strain evidence="1 2">Pla163</strain>
    </source>
</reference>
<dbReference type="AlphaFoldDB" id="A0A518CXP9"/>
<name>A0A518CXP9_9BACT</name>
<dbReference type="Proteomes" id="UP000319342">
    <property type="component" value="Chromosome"/>
</dbReference>
<sequence length="629" mass="67319">MRRLHLVAAAAFVGLILLAVFWFDPWSSFTRVEVDQQGADVSQTGRLIDLAEGETSDHRDSAGGPTRLLIQLDDHLASLLHHLSVVVVADSEAPQSDGAAAAEAGVGVEFSEELRLAEVSGSGDNRIELPLDVPLDRVSRVELRVPGWPSGDAGTGYVLASQMFVDAEGTAPEQGGPGADRPSVRFGLDDAHLWAIADGVDKSSALSAEHDTRVVVTGFASGLRYAERQACAEAVFASPLLVTDMGVFVAAPSVDVREALDEYATECQLQVLSQGFALYSTVLERGELNQALEFAPLGSYVLAQLDRPEPSFGGFTLHLVDSEGRVQESVEVLDKRRVKAPEPRIWTMGPHRSGDYELYLEPGSRSQTRSVRDEITASQFSVKLGDVRVEDSEVHAPPCLNPIVLRDHFGIANVVAPVDEWVLIQDLGLFGAQGGQSSRLASELNRATMEATAWGHELVSGFVSPRSVLEAVQDGVDAGSVRTIEVTVRTESVRTTARTSRTDFIDLDVVAGATVTLEGGGGLARAMPYKLPAQGVAALTRDEYLLLVVDAPLGSALGVGFPQADRATFLSPIEGWTSMRVYLVRDEGFEGAIAAKVLDAEPGSECIRDGVLVMEDDVVLSARAVLDRL</sequence>
<evidence type="ECO:0000313" key="1">
    <source>
        <dbReference type="EMBL" id="QDU83988.1"/>
    </source>
</evidence>
<accession>A0A518CXP9</accession>
<dbReference type="EMBL" id="CP036290">
    <property type="protein sequence ID" value="QDU83988.1"/>
    <property type="molecule type" value="Genomic_DNA"/>
</dbReference>
<protein>
    <submittedName>
        <fullName evidence="1">Uncharacterized protein</fullName>
    </submittedName>
</protein>